<evidence type="ECO:0000256" key="2">
    <source>
        <dbReference type="SAM" id="Coils"/>
    </source>
</evidence>
<proteinExistence type="predicted"/>
<gene>
    <name evidence="4" type="ORF">RDB_LOCUS45256</name>
</gene>
<dbReference type="EMBL" id="CAJMWX010000879">
    <property type="protein sequence ID" value="CAE6437855.1"/>
    <property type="molecule type" value="Genomic_DNA"/>
</dbReference>
<dbReference type="Proteomes" id="UP000663888">
    <property type="component" value="Unassembled WGS sequence"/>
</dbReference>
<evidence type="ECO:0000259" key="3">
    <source>
        <dbReference type="Pfam" id="PF14200"/>
    </source>
</evidence>
<sequence length="526" mass="60100">MGQEQSYMPSTQGLQPGIYRIVSASAGTAIAISSYGYDRVEAWARSEDEAQKWLIQRAGDGYTFNNRKHNTSYVTVGSTDIQSRVYASKFPTTWELLEQGDFYFINKPGQDRVLDLHWGEAKNGNKIHIRPRDKHPCKHWKFEYLEADTKRFVDEHFGLDSREGKYLHTIATLRNEVEEARRDISKKNTQLTDCKDDLRRLQEGLNEEECCQGTRPEMNPLFRHATGKGIGHLSVDGTVEPGTYRIVSKLTGTVLQVSEHDCAKIVSWELVEKKESQQWYLQRSGGGYRFRNLEHNDLYLSVASTETHAFVTASRYPATWVLLKVGDHYGIQLADHDQLIDLHFGRSTNGNEIHIWPADGKANKTWALDRINDDTGEPHQGKCAQLDEELANKKDRADKLEKAFVEEKNRADRLEKTLIHGKDRADRLEKTVTQLQYEVIEKGQQILQQEDTIRRLKGDLEAREPSHLQAKLSQQQDEIASLQAKIDRLEYLVSQVVSKPDAGGRFTADQIVDEGKYLRIASWVSG</sequence>
<comment type="caution">
    <text evidence="4">The sequence shown here is derived from an EMBL/GenBank/DDBJ whole genome shotgun (WGS) entry which is preliminary data.</text>
</comment>
<dbReference type="PROSITE" id="PS50231">
    <property type="entry name" value="RICIN_B_LECTIN"/>
    <property type="match status" value="1"/>
</dbReference>
<dbReference type="AlphaFoldDB" id="A0A8H2XW28"/>
<dbReference type="Gene3D" id="2.80.10.50">
    <property type="match status" value="2"/>
</dbReference>
<evidence type="ECO:0000313" key="4">
    <source>
        <dbReference type="EMBL" id="CAE6437855.1"/>
    </source>
</evidence>
<dbReference type="PANTHER" id="PTHR32083">
    <property type="entry name" value="CILIA AND FLAGELLA-ASSOCIATED PROTEIN 58-RELATED"/>
    <property type="match status" value="1"/>
</dbReference>
<dbReference type="InterPro" id="IPR035992">
    <property type="entry name" value="Ricin_B-like_lectins"/>
</dbReference>
<evidence type="ECO:0000313" key="5">
    <source>
        <dbReference type="Proteomes" id="UP000663888"/>
    </source>
</evidence>
<feature type="domain" description="Ricin B lectin" evidence="3">
    <location>
        <begin position="238"/>
        <end position="305"/>
    </location>
</feature>
<protein>
    <recommendedName>
        <fullName evidence="3">Ricin B lectin domain-containing protein</fullName>
    </recommendedName>
</protein>
<dbReference type="Pfam" id="PF14200">
    <property type="entry name" value="RicinB_lectin_2"/>
    <property type="match status" value="2"/>
</dbReference>
<organism evidence="4 5">
    <name type="scientific">Rhizoctonia solani</name>
    <dbReference type="NCBI Taxonomy" id="456999"/>
    <lineage>
        <taxon>Eukaryota</taxon>
        <taxon>Fungi</taxon>
        <taxon>Dikarya</taxon>
        <taxon>Basidiomycota</taxon>
        <taxon>Agaricomycotina</taxon>
        <taxon>Agaricomycetes</taxon>
        <taxon>Cantharellales</taxon>
        <taxon>Ceratobasidiaceae</taxon>
        <taxon>Rhizoctonia</taxon>
    </lineage>
</organism>
<feature type="domain" description="Ricin B lectin" evidence="3">
    <location>
        <begin position="16"/>
        <end position="77"/>
    </location>
</feature>
<dbReference type="GO" id="GO:0005856">
    <property type="term" value="C:cytoskeleton"/>
    <property type="evidence" value="ECO:0007669"/>
    <property type="project" value="TreeGrafter"/>
</dbReference>
<evidence type="ECO:0000256" key="1">
    <source>
        <dbReference type="ARBA" id="ARBA00023054"/>
    </source>
</evidence>
<feature type="coiled-coil region" evidence="2">
    <location>
        <begin position="170"/>
        <end position="197"/>
    </location>
</feature>
<dbReference type="SUPFAM" id="SSF50370">
    <property type="entry name" value="Ricin B-like lectins"/>
    <property type="match status" value="2"/>
</dbReference>
<name>A0A8H2XW28_9AGAM</name>
<dbReference type="InterPro" id="IPR000772">
    <property type="entry name" value="Ricin_B_lectin"/>
</dbReference>
<feature type="coiled-coil region" evidence="2">
    <location>
        <begin position="383"/>
        <end position="431"/>
    </location>
</feature>
<dbReference type="PANTHER" id="PTHR32083:SF0">
    <property type="entry name" value="CILIA AND FLAGELLA-ASSOCIATED PROTEIN 58"/>
    <property type="match status" value="1"/>
</dbReference>
<accession>A0A8H2XW28</accession>
<keyword evidence="1 2" id="KW-0175">Coiled coil</keyword>
<reference evidence="4" key="1">
    <citation type="submission" date="2021-01" db="EMBL/GenBank/DDBJ databases">
        <authorList>
            <person name="Kaushik A."/>
        </authorList>
    </citation>
    <scope>NUCLEOTIDE SEQUENCE</scope>
    <source>
        <strain evidence="4">AG4-R118</strain>
    </source>
</reference>